<dbReference type="InterPro" id="IPR016874">
    <property type="entry name" value="TcmP-like"/>
</dbReference>
<dbReference type="PANTHER" id="PTHR43619:SF2">
    <property type="entry name" value="S-ADENOSYL-L-METHIONINE-DEPENDENT METHYLTRANSFERASES SUPERFAMILY PROTEIN"/>
    <property type="match status" value="1"/>
</dbReference>
<dbReference type="InterPro" id="IPR029063">
    <property type="entry name" value="SAM-dependent_MTases_sf"/>
</dbReference>
<keyword evidence="2 3" id="KW-0808">Transferase</keyword>
<dbReference type="PIRSF" id="PIRSF028177">
    <property type="entry name" value="Polyketide_synth_Omtfrase_TcmP"/>
    <property type="match status" value="1"/>
</dbReference>
<dbReference type="InterPro" id="IPR007213">
    <property type="entry name" value="Ppm1/Ppm2/Tcmp"/>
</dbReference>
<keyword evidence="1 3" id="KW-0489">Methyltransferase</keyword>
<keyword evidence="4" id="KW-1185">Reference proteome</keyword>
<evidence type="ECO:0000313" key="3">
    <source>
        <dbReference type="EMBL" id="PXX79775.1"/>
    </source>
</evidence>
<dbReference type="PANTHER" id="PTHR43619">
    <property type="entry name" value="S-ADENOSYL-L-METHIONINE-DEPENDENT METHYLTRANSFERASE YKTD-RELATED"/>
    <property type="match status" value="1"/>
</dbReference>
<name>A0A318KVN3_9FIRM</name>
<protein>
    <submittedName>
        <fullName evidence="3">O-methyltransferase involved in polyketide biosynthesis</fullName>
    </submittedName>
</protein>
<evidence type="ECO:0000256" key="2">
    <source>
        <dbReference type="ARBA" id="ARBA00022679"/>
    </source>
</evidence>
<dbReference type="RefSeq" id="WP_022937151.1">
    <property type="nucleotide sequence ID" value="NZ_CABKRQ010000002.1"/>
</dbReference>
<dbReference type="SUPFAM" id="SSF53335">
    <property type="entry name" value="S-adenosyl-L-methionine-dependent methyltransferases"/>
    <property type="match status" value="1"/>
</dbReference>
<organism evidence="3 4">
    <name type="scientific">Dielma fastidiosa</name>
    <dbReference type="NCBI Taxonomy" id="1034346"/>
    <lineage>
        <taxon>Bacteria</taxon>
        <taxon>Bacillati</taxon>
        <taxon>Bacillota</taxon>
        <taxon>Erysipelotrichia</taxon>
        <taxon>Erysipelotrichales</taxon>
        <taxon>Erysipelotrichaceae</taxon>
        <taxon>Dielma</taxon>
    </lineage>
</organism>
<dbReference type="Proteomes" id="UP000247612">
    <property type="component" value="Unassembled WGS sequence"/>
</dbReference>
<dbReference type="STRING" id="1034346.GCA_000313565_00840"/>
<proteinExistence type="predicted"/>
<dbReference type="AlphaFoldDB" id="A0A318KVN3"/>
<dbReference type="EMBL" id="QJKH01000005">
    <property type="protein sequence ID" value="PXX79775.1"/>
    <property type="molecule type" value="Genomic_DNA"/>
</dbReference>
<dbReference type="OrthoDB" id="9800233at2"/>
<sequence length="269" mass="31462">MKKLTKESETLFIPLYSKAEVHQYGDILEDEKAAEIVSSVDYDFDHVFKSRFLTIYMGIRAAILDEYVRTFIQTHEHAIIITLGCGLDARCLRVSGDYEQWYNLDLTDVIAVRKNYYQEDERYHMIASSVLSFEWLNQIQISDQSFVLIVAEGLTMYLSEEENKALILALKQKFKRADYVFDAYSKSAVWWSKYKNPVNAMGAVIRWGMDDPNVFESLTDGIGCTAIRSFTEKQWSDKLSGLTKWAFRLFYANSWADKLYRIYYFQLRS</sequence>
<accession>A0A318KVN3</accession>
<dbReference type="GO" id="GO:0032259">
    <property type="term" value="P:methylation"/>
    <property type="evidence" value="ECO:0007669"/>
    <property type="project" value="UniProtKB-KW"/>
</dbReference>
<evidence type="ECO:0000256" key="1">
    <source>
        <dbReference type="ARBA" id="ARBA00022603"/>
    </source>
</evidence>
<dbReference type="GO" id="GO:0008168">
    <property type="term" value="F:methyltransferase activity"/>
    <property type="evidence" value="ECO:0007669"/>
    <property type="project" value="UniProtKB-KW"/>
</dbReference>
<gene>
    <name evidence="3" type="ORF">DES51_105250</name>
</gene>
<dbReference type="Pfam" id="PF04072">
    <property type="entry name" value="LCM"/>
    <property type="match status" value="1"/>
</dbReference>
<reference evidence="3 4" key="1">
    <citation type="submission" date="2018-05" db="EMBL/GenBank/DDBJ databases">
        <title>Genomic Encyclopedia of Type Strains, Phase IV (KMG-IV): sequencing the most valuable type-strain genomes for metagenomic binning, comparative biology and taxonomic classification.</title>
        <authorList>
            <person name="Goeker M."/>
        </authorList>
    </citation>
    <scope>NUCLEOTIDE SEQUENCE [LARGE SCALE GENOMIC DNA]</scope>
    <source>
        <strain evidence="3 4">JC118</strain>
    </source>
</reference>
<evidence type="ECO:0000313" key="4">
    <source>
        <dbReference type="Proteomes" id="UP000247612"/>
    </source>
</evidence>
<comment type="caution">
    <text evidence="3">The sequence shown here is derived from an EMBL/GenBank/DDBJ whole genome shotgun (WGS) entry which is preliminary data.</text>
</comment>
<dbReference type="Gene3D" id="3.40.50.150">
    <property type="entry name" value="Vaccinia Virus protein VP39"/>
    <property type="match status" value="1"/>
</dbReference>